<keyword evidence="4" id="KW-0274">FAD</keyword>
<evidence type="ECO:0000256" key="2">
    <source>
        <dbReference type="ARBA" id="ARBA00006730"/>
    </source>
</evidence>
<evidence type="ECO:0000256" key="5">
    <source>
        <dbReference type="ARBA" id="ARBA00023002"/>
    </source>
</evidence>
<evidence type="ECO:0000259" key="6">
    <source>
        <dbReference type="Pfam" id="PF01266"/>
    </source>
</evidence>
<dbReference type="AlphaFoldDB" id="A0A1W1ECC8"/>
<dbReference type="InterPro" id="IPR006076">
    <property type="entry name" value="FAD-dep_OxRdtase"/>
</dbReference>
<evidence type="ECO:0000256" key="4">
    <source>
        <dbReference type="ARBA" id="ARBA00022827"/>
    </source>
</evidence>
<dbReference type="EC" id="1.4.3.19" evidence="7"/>
<dbReference type="PANTHER" id="PTHR11530:SF11">
    <property type="entry name" value="D-ASPARTATE OXIDASE"/>
    <property type="match status" value="1"/>
</dbReference>
<dbReference type="EMBL" id="FPKX01000015">
    <property type="protein sequence ID" value="SFZ97690.1"/>
    <property type="molecule type" value="Genomic_DNA"/>
</dbReference>
<feature type="domain" description="FAD dependent oxidoreductase" evidence="6">
    <location>
        <begin position="3"/>
        <end position="352"/>
    </location>
</feature>
<dbReference type="Gene3D" id="3.50.50.60">
    <property type="entry name" value="FAD/NAD(P)-binding domain"/>
    <property type="match status" value="1"/>
</dbReference>
<evidence type="ECO:0000256" key="3">
    <source>
        <dbReference type="ARBA" id="ARBA00022630"/>
    </source>
</evidence>
<dbReference type="Gene3D" id="3.30.9.10">
    <property type="entry name" value="D-Amino Acid Oxidase, subunit A, domain 2"/>
    <property type="match status" value="1"/>
</dbReference>
<accession>A0A1W1ECC8</accession>
<dbReference type="GO" id="GO:0071949">
    <property type="term" value="F:FAD binding"/>
    <property type="evidence" value="ECO:0007669"/>
    <property type="project" value="InterPro"/>
</dbReference>
<dbReference type="InterPro" id="IPR023209">
    <property type="entry name" value="DAO"/>
</dbReference>
<organism evidence="7">
    <name type="scientific">hydrothermal vent metagenome</name>
    <dbReference type="NCBI Taxonomy" id="652676"/>
    <lineage>
        <taxon>unclassified sequences</taxon>
        <taxon>metagenomes</taxon>
        <taxon>ecological metagenomes</taxon>
    </lineage>
</organism>
<dbReference type="PANTHER" id="PTHR11530">
    <property type="entry name" value="D-AMINO ACID OXIDASE"/>
    <property type="match status" value="1"/>
</dbReference>
<comment type="cofactor">
    <cofactor evidence="1">
        <name>FAD</name>
        <dbReference type="ChEBI" id="CHEBI:57692"/>
    </cofactor>
</comment>
<evidence type="ECO:0000256" key="1">
    <source>
        <dbReference type="ARBA" id="ARBA00001974"/>
    </source>
</evidence>
<keyword evidence="5 7" id="KW-0560">Oxidoreductase</keyword>
<dbReference type="Pfam" id="PF01266">
    <property type="entry name" value="DAO"/>
    <property type="match status" value="1"/>
</dbReference>
<keyword evidence="3" id="KW-0285">Flavoprotein</keyword>
<dbReference type="GO" id="GO:0043799">
    <property type="term" value="F:glycine oxidase activity"/>
    <property type="evidence" value="ECO:0007669"/>
    <property type="project" value="UniProtKB-EC"/>
</dbReference>
<reference evidence="7" key="1">
    <citation type="submission" date="2016-10" db="EMBL/GenBank/DDBJ databases">
        <authorList>
            <person name="de Groot N.N."/>
        </authorList>
    </citation>
    <scope>NUCLEOTIDE SEQUENCE</scope>
</reference>
<dbReference type="SUPFAM" id="SSF54373">
    <property type="entry name" value="FAD-linked reductases, C-terminal domain"/>
    <property type="match status" value="1"/>
</dbReference>
<proteinExistence type="inferred from homology"/>
<protein>
    <submittedName>
        <fullName evidence="7">Glycine oxidase ThiO</fullName>
        <ecNumber evidence="7">1.4.3.19</ecNumber>
    </submittedName>
</protein>
<evidence type="ECO:0000313" key="7">
    <source>
        <dbReference type="EMBL" id="SFZ97690.1"/>
    </source>
</evidence>
<dbReference type="InterPro" id="IPR036188">
    <property type="entry name" value="FAD/NAD-bd_sf"/>
</dbReference>
<sequence>MNIAIVGAGLVGRVLAINLLKQGHSLTLYEKGSKEGTQAAGFTAAGMLAPFAELETAESVIFEHGKRSIQLWPELLKEIGLFDGYKLDGTVITAHPQDMSELNHFIGTLKHKVKEAEDIEMLDKEALTHLESDLEQHNSAYFIKEEGYVDSQRFIMFSGNYLDMSSMVTWRENSEVEIISPGRVTVNGKEEHFDWVFDSRGLGAKEHFNDLRGVRGEVYWLESNEIDITRPTRILHPRYKIYIVPRGNGCEGMEMSYCKDCKISQAPNSKRYIVGATEIESEDTSPMSVRSSMELLSAVFAVNTNFGESRIVNSETNCRPAFRDNLPRIEQEDKLTRINGLYRHGYLLAPAIVEKALNEGIRKM</sequence>
<comment type="similarity">
    <text evidence="2">Belongs to the DAMOX/DASOX family.</text>
</comment>
<gene>
    <name evidence="7" type="ORF">MNB_SV-5-759</name>
</gene>
<name>A0A1W1ECC8_9ZZZZ</name>
<dbReference type="GO" id="GO:0003884">
    <property type="term" value="F:D-amino-acid oxidase activity"/>
    <property type="evidence" value="ECO:0007669"/>
    <property type="project" value="InterPro"/>
</dbReference>
<dbReference type="SUPFAM" id="SSF51905">
    <property type="entry name" value="FAD/NAD(P)-binding domain"/>
    <property type="match status" value="1"/>
</dbReference>
<dbReference type="GO" id="GO:0046416">
    <property type="term" value="P:D-amino acid metabolic process"/>
    <property type="evidence" value="ECO:0007669"/>
    <property type="project" value="InterPro"/>
</dbReference>